<evidence type="ECO:0008006" key="3">
    <source>
        <dbReference type="Google" id="ProtNLM"/>
    </source>
</evidence>
<name>A0ABX0GD55_9GAMM</name>
<accession>A0ABX0GD55</accession>
<keyword evidence="2" id="KW-1185">Reference proteome</keyword>
<reference evidence="1 2" key="1">
    <citation type="submission" date="2018-02" db="EMBL/GenBank/DDBJ databases">
        <authorList>
            <person name="Machado R.A."/>
        </authorList>
    </citation>
    <scope>NUCLEOTIDE SEQUENCE [LARGE SCALE GENOMIC DNA]</scope>
    <source>
        <strain evidence="1 2">T327</strain>
    </source>
</reference>
<gene>
    <name evidence="1" type="ORF">C5471_04415</name>
</gene>
<organism evidence="1 2">
    <name type="scientific">Photorhabdus tasmaniensis</name>
    <dbReference type="NCBI Taxonomy" id="1004159"/>
    <lineage>
        <taxon>Bacteria</taxon>
        <taxon>Pseudomonadati</taxon>
        <taxon>Pseudomonadota</taxon>
        <taxon>Gammaproteobacteria</taxon>
        <taxon>Enterobacterales</taxon>
        <taxon>Morganellaceae</taxon>
        <taxon>Photorhabdus</taxon>
    </lineage>
</organism>
<sequence>MSDIRCSTILESYLTDHRKKQLTDRHLFKWCLNKSVKSFNNRPGKTQGGKIPNELFKGIRTCLLPD</sequence>
<comment type="caution">
    <text evidence="1">The sequence shown here is derived from an EMBL/GenBank/DDBJ whole genome shotgun (WGS) entry which is preliminary data.</text>
</comment>
<evidence type="ECO:0000313" key="1">
    <source>
        <dbReference type="EMBL" id="NHB86995.1"/>
    </source>
</evidence>
<dbReference type="Proteomes" id="UP000697802">
    <property type="component" value="Unassembled WGS sequence"/>
</dbReference>
<proteinExistence type="predicted"/>
<dbReference type="EMBL" id="PUJU01000007">
    <property type="protein sequence ID" value="NHB86995.1"/>
    <property type="molecule type" value="Genomic_DNA"/>
</dbReference>
<evidence type="ECO:0000313" key="2">
    <source>
        <dbReference type="Proteomes" id="UP000697802"/>
    </source>
</evidence>
<protein>
    <recommendedName>
        <fullName evidence="3">Transposase</fullName>
    </recommendedName>
</protein>